<proteinExistence type="predicted"/>
<dbReference type="Proteomes" id="UP000009082">
    <property type="component" value="Unassembled WGS sequence"/>
</dbReference>
<reference evidence="2 3" key="1">
    <citation type="journal article" date="2009" name="PLoS Pathog.">
        <title>Genomic analyses of the microsporidian Nosema ceranae, an emergent pathogen of honey bees.</title>
        <authorList>
            <person name="Cornman R.S."/>
            <person name="Chen Y.P."/>
            <person name="Schatz M.C."/>
            <person name="Street C."/>
            <person name="Zhao Y."/>
            <person name="Desany B."/>
            <person name="Egholm M."/>
            <person name="Hutchison S."/>
            <person name="Pettis J.S."/>
            <person name="Lipkin W.I."/>
            <person name="Evans J.D."/>
        </authorList>
    </citation>
    <scope>NUCLEOTIDE SEQUENCE [LARGE SCALE GENOMIC DNA]</scope>
    <source>
        <strain evidence="2 3">BRL01</strain>
    </source>
</reference>
<organism evidence="2 3">
    <name type="scientific">Vairimorpha ceranae (strain BRL01)</name>
    <name type="common">Microsporidian parasite</name>
    <name type="synonym">Nosema ceranae</name>
    <dbReference type="NCBI Taxonomy" id="578460"/>
    <lineage>
        <taxon>Eukaryota</taxon>
        <taxon>Fungi</taxon>
        <taxon>Fungi incertae sedis</taxon>
        <taxon>Microsporidia</taxon>
        <taxon>Nosematidae</taxon>
        <taxon>Vairimorpha</taxon>
    </lineage>
</organism>
<dbReference type="KEGG" id="nce:NCER_102404"/>
<comment type="caution">
    <text evidence="2">The sequence shown here is derived from an EMBL/GenBank/DDBJ whole genome shotgun (WGS) entry which is preliminary data.</text>
</comment>
<dbReference type="AlphaFoldDB" id="C4VBY9"/>
<dbReference type="VEuPathDB" id="MicrosporidiaDB:NCER_102404"/>
<evidence type="ECO:0000313" key="2">
    <source>
        <dbReference type="EMBL" id="EEQ81263.1"/>
    </source>
</evidence>
<dbReference type="InParanoid" id="C4VBY9"/>
<dbReference type="HOGENOM" id="CLU_1825832_0_0_1"/>
<feature type="transmembrane region" description="Helical" evidence="1">
    <location>
        <begin position="32"/>
        <end position="56"/>
    </location>
</feature>
<keyword evidence="1" id="KW-1133">Transmembrane helix</keyword>
<dbReference type="EMBL" id="ACOL01001255">
    <property type="protein sequence ID" value="EEQ81263.1"/>
    <property type="molecule type" value="Genomic_DNA"/>
</dbReference>
<name>C4VBY9_VAIC1</name>
<protein>
    <submittedName>
        <fullName evidence="2">Uncharacterized protein</fullName>
    </submittedName>
</protein>
<evidence type="ECO:0000313" key="3">
    <source>
        <dbReference type="Proteomes" id="UP000009082"/>
    </source>
</evidence>
<keyword evidence="1" id="KW-0472">Membrane</keyword>
<gene>
    <name evidence="2" type="ORF">NCER_102404</name>
</gene>
<accession>C4VBY9</accession>
<sequence length="141" mass="16859">MKNMTDSFFSKFGEQNIHCSLHYLRCILKPHYHAILFVHPSIRFKCCFIFVFFFYLNVIKFSLKSITVNNFDPFAARITTLNLGELYGSFSTKSFKHIRLLIVLTSIRFTYYPDRVSSLRYRFPNYSSIFQIYNVSICFFF</sequence>
<keyword evidence="1" id="KW-0812">Transmembrane</keyword>
<evidence type="ECO:0000256" key="1">
    <source>
        <dbReference type="SAM" id="Phobius"/>
    </source>
</evidence>